<evidence type="ECO:0000313" key="2">
    <source>
        <dbReference type="Proteomes" id="UP000188532"/>
    </source>
</evidence>
<name>A0A1V3X6Y6_MYCKA</name>
<evidence type="ECO:0008006" key="3">
    <source>
        <dbReference type="Google" id="ProtNLM"/>
    </source>
</evidence>
<proteinExistence type="predicted"/>
<comment type="caution">
    <text evidence="1">The sequence shown here is derived from an EMBL/GenBank/DDBJ whole genome shotgun (WGS) entry which is preliminary data.</text>
</comment>
<dbReference type="Proteomes" id="UP000188532">
    <property type="component" value="Unassembled WGS sequence"/>
</dbReference>
<gene>
    <name evidence="1" type="ORF">BZL29_4190</name>
</gene>
<organism evidence="1 2">
    <name type="scientific">Mycobacterium kansasii</name>
    <dbReference type="NCBI Taxonomy" id="1768"/>
    <lineage>
        <taxon>Bacteria</taxon>
        <taxon>Bacillati</taxon>
        <taxon>Actinomycetota</taxon>
        <taxon>Actinomycetes</taxon>
        <taxon>Mycobacteriales</taxon>
        <taxon>Mycobacteriaceae</taxon>
        <taxon>Mycobacterium</taxon>
    </lineage>
</organism>
<accession>A0A1V3X6Y6</accession>
<evidence type="ECO:0000313" key="1">
    <source>
        <dbReference type="EMBL" id="OOK74902.1"/>
    </source>
</evidence>
<protein>
    <recommendedName>
        <fullName evidence="3">Amidohydrolase family domain protein</fullName>
    </recommendedName>
</protein>
<reference evidence="1 2" key="1">
    <citation type="submission" date="2017-02" db="EMBL/GenBank/DDBJ databases">
        <title>Complete genome sequences of Mycobacterium kansasii strains isolated from rhesus macaques.</title>
        <authorList>
            <person name="Panda A."/>
            <person name="Nagaraj S."/>
            <person name="Zhao X."/>
            <person name="Tettelin H."/>
            <person name="Detolla L.J."/>
        </authorList>
    </citation>
    <scope>NUCLEOTIDE SEQUENCE [LARGE SCALE GENOMIC DNA]</scope>
    <source>
        <strain evidence="1 2">11-3469</strain>
    </source>
</reference>
<dbReference type="Gene3D" id="3.20.20.140">
    <property type="entry name" value="Metal-dependent hydrolases"/>
    <property type="match status" value="1"/>
</dbReference>
<dbReference type="AlphaFoldDB" id="A0A1V3X6Y6"/>
<dbReference type="EMBL" id="MVBN01000004">
    <property type="protein sequence ID" value="OOK74902.1"/>
    <property type="molecule type" value="Genomic_DNA"/>
</dbReference>
<sequence>MSSGMLSYPLFDADNHLYETEESLTKYLPQQYRNVIQYVQVKGRTKIAIRGQISDYIPNPTFEVVARPGRWRSTSGWVTRRARAAGRSSASRCVRSRRFANPARGWS</sequence>